<dbReference type="FunFam" id="1.20.1250.20:FF:000003">
    <property type="entry name" value="Solute carrier family 17 member 3"/>
    <property type="match status" value="1"/>
</dbReference>
<comment type="caution">
    <text evidence="9">The sequence shown here is derived from an EMBL/GenBank/DDBJ whole genome shotgun (WGS) entry which is preliminary data.</text>
</comment>
<gene>
    <name evidence="9" type="ORF">Cfor_11648</name>
</gene>
<dbReference type="SUPFAM" id="SSF103473">
    <property type="entry name" value="MFS general substrate transporter"/>
    <property type="match status" value="1"/>
</dbReference>
<feature type="transmembrane region" description="Helical" evidence="7">
    <location>
        <begin position="81"/>
        <end position="104"/>
    </location>
</feature>
<dbReference type="InterPro" id="IPR050382">
    <property type="entry name" value="MFS_Na/Anion_cotransporter"/>
</dbReference>
<keyword evidence="2" id="KW-0813">Transport</keyword>
<feature type="transmembrane region" description="Helical" evidence="7">
    <location>
        <begin position="50"/>
        <end position="69"/>
    </location>
</feature>
<evidence type="ECO:0000256" key="3">
    <source>
        <dbReference type="ARBA" id="ARBA00022692"/>
    </source>
</evidence>
<protein>
    <recommendedName>
        <fullName evidence="8">Major facilitator superfamily (MFS) profile domain-containing protein</fullName>
    </recommendedName>
</protein>
<feature type="transmembrane region" description="Helical" evidence="7">
    <location>
        <begin position="140"/>
        <end position="159"/>
    </location>
</feature>
<name>A0A6L2PJ48_COPFO</name>
<dbReference type="EMBL" id="BLKM01011263">
    <property type="protein sequence ID" value="GFG32573.1"/>
    <property type="molecule type" value="Genomic_DNA"/>
</dbReference>
<keyword evidence="6 7" id="KW-0472">Membrane</keyword>
<reference evidence="10" key="1">
    <citation type="submission" date="2020-01" db="EMBL/GenBank/DDBJ databases">
        <title>Draft genome sequence of the Termite Coptotermes fromosanus.</title>
        <authorList>
            <person name="Itakura S."/>
            <person name="Yosikawa Y."/>
            <person name="Umezawa K."/>
        </authorList>
    </citation>
    <scope>NUCLEOTIDE SEQUENCE [LARGE SCALE GENOMIC DNA]</scope>
</reference>
<dbReference type="PANTHER" id="PTHR11662">
    <property type="entry name" value="SOLUTE CARRIER FAMILY 17"/>
    <property type="match status" value="1"/>
</dbReference>
<feature type="transmembrane region" description="Helical" evidence="7">
    <location>
        <begin position="228"/>
        <end position="247"/>
    </location>
</feature>
<evidence type="ECO:0000256" key="2">
    <source>
        <dbReference type="ARBA" id="ARBA00022448"/>
    </source>
</evidence>
<evidence type="ECO:0000256" key="5">
    <source>
        <dbReference type="ARBA" id="ARBA00022989"/>
    </source>
</evidence>
<evidence type="ECO:0000256" key="7">
    <source>
        <dbReference type="SAM" id="Phobius"/>
    </source>
</evidence>
<evidence type="ECO:0000256" key="6">
    <source>
        <dbReference type="ARBA" id="ARBA00023136"/>
    </source>
</evidence>
<dbReference type="InParanoid" id="A0A6L2PJ48"/>
<keyword evidence="10" id="KW-1185">Reference proteome</keyword>
<evidence type="ECO:0000256" key="1">
    <source>
        <dbReference type="ARBA" id="ARBA00004141"/>
    </source>
</evidence>
<organism evidence="9 10">
    <name type="scientific">Coptotermes formosanus</name>
    <name type="common">Formosan subterranean termite</name>
    <dbReference type="NCBI Taxonomy" id="36987"/>
    <lineage>
        <taxon>Eukaryota</taxon>
        <taxon>Metazoa</taxon>
        <taxon>Ecdysozoa</taxon>
        <taxon>Arthropoda</taxon>
        <taxon>Hexapoda</taxon>
        <taxon>Insecta</taxon>
        <taxon>Pterygota</taxon>
        <taxon>Neoptera</taxon>
        <taxon>Polyneoptera</taxon>
        <taxon>Dictyoptera</taxon>
        <taxon>Blattodea</taxon>
        <taxon>Blattoidea</taxon>
        <taxon>Termitoidae</taxon>
        <taxon>Rhinotermitidae</taxon>
        <taxon>Coptotermes</taxon>
    </lineage>
</organism>
<dbReference type="Proteomes" id="UP000502823">
    <property type="component" value="Unassembled WGS sequence"/>
</dbReference>
<feature type="transmembrane region" description="Helical" evidence="7">
    <location>
        <begin position="322"/>
        <end position="340"/>
    </location>
</feature>
<keyword evidence="5 7" id="KW-1133">Transmembrane helix</keyword>
<evidence type="ECO:0000313" key="10">
    <source>
        <dbReference type="Proteomes" id="UP000502823"/>
    </source>
</evidence>
<feature type="transmembrane region" description="Helical" evidence="7">
    <location>
        <begin position="286"/>
        <end position="310"/>
    </location>
</feature>
<dbReference type="GO" id="GO:0015293">
    <property type="term" value="F:symporter activity"/>
    <property type="evidence" value="ECO:0007669"/>
    <property type="project" value="UniProtKB-KW"/>
</dbReference>
<feature type="transmembrane region" description="Helical" evidence="7">
    <location>
        <begin position="253"/>
        <end position="274"/>
    </location>
</feature>
<dbReference type="PROSITE" id="PS50850">
    <property type="entry name" value="MFS"/>
    <property type="match status" value="1"/>
</dbReference>
<dbReference type="GO" id="GO:0006820">
    <property type="term" value="P:monoatomic anion transport"/>
    <property type="evidence" value="ECO:0007669"/>
    <property type="project" value="TreeGrafter"/>
</dbReference>
<accession>A0A6L2PJ48</accession>
<keyword evidence="4" id="KW-0769">Symport</keyword>
<keyword evidence="3 7" id="KW-0812">Transmembrane</keyword>
<dbReference type="Pfam" id="PF07690">
    <property type="entry name" value="MFS_1"/>
    <property type="match status" value="1"/>
</dbReference>
<sequence>MCLQLDSGTSGEFNWDEVQQSIILSSFFWGYLIFQVPGGRIAEVVGAKRVFGGAVFINGTLSLLLPFLARIHWILLLFTRALQGLAQGVVFPALSAAVISWVPLPERARFMSFAVQGASLGTVVAMPLCGLVLKAWGWDAVFYVSGVLALLWCVAWWLLVFDTPDKHPRISREERQYLKENITDQPNEKSSWFTSLPYLGQWVFASLYGTFADTLLKRKKMSLLGVRRLSVFVSHVLPALSLVALSLTGSNATMAVVILTVAVTVIGAYSSGFFQSPMDVAPNFAGSLTGLMNAIGSVTPIISTPIAGAILQNDNTTSGWQVIFWLAALMYILCSLPYMISFKAQVQPWNSAEKGVTSAAPVLVMSNVVSSDAEDGDVTALNKPEQ</sequence>
<dbReference type="FunFam" id="1.20.1250.20:FF:000423">
    <property type="entry name" value="Putative inorganic phosphate cotransporter-like Protein"/>
    <property type="match status" value="1"/>
</dbReference>
<dbReference type="InterPro" id="IPR036259">
    <property type="entry name" value="MFS_trans_sf"/>
</dbReference>
<feature type="transmembrane region" description="Helical" evidence="7">
    <location>
        <begin position="110"/>
        <end position="133"/>
    </location>
</feature>
<dbReference type="OrthoDB" id="2985014at2759"/>
<evidence type="ECO:0000259" key="8">
    <source>
        <dbReference type="PROSITE" id="PS50850"/>
    </source>
</evidence>
<feature type="transmembrane region" description="Helical" evidence="7">
    <location>
        <begin position="21"/>
        <end position="38"/>
    </location>
</feature>
<comment type="subcellular location">
    <subcellularLocation>
        <location evidence="1">Membrane</location>
        <topology evidence="1">Multi-pass membrane protein</topology>
    </subcellularLocation>
</comment>
<evidence type="ECO:0000256" key="4">
    <source>
        <dbReference type="ARBA" id="ARBA00022847"/>
    </source>
</evidence>
<evidence type="ECO:0000313" key="9">
    <source>
        <dbReference type="EMBL" id="GFG32573.1"/>
    </source>
</evidence>
<feature type="domain" description="Major facilitator superfamily (MFS) profile" evidence="8">
    <location>
        <begin position="1"/>
        <end position="386"/>
    </location>
</feature>
<dbReference type="InterPro" id="IPR020846">
    <property type="entry name" value="MFS_dom"/>
</dbReference>
<proteinExistence type="predicted"/>
<dbReference type="AlphaFoldDB" id="A0A6L2PJ48"/>
<dbReference type="InterPro" id="IPR011701">
    <property type="entry name" value="MFS"/>
</dbReference>
<dbReference type="GO" id="GO:0016020">
    <property type="term" value="C:membrane"/>
    <property type="evidence" value="ECO:0007669"/>
    <property type="project" value="UniProtKB-SubCell"/>
</dbReference>
<dbReference type="Gene3D" id="1.20.1250.20">
    <property type="entry name" value="MFS general substrate transporter like domains"/>
    <property type="match status" value="2"/>
</dbReference>
<dbReference type="PANTHER" id="PTHR11662:SF399">
    <property type="entry name" value="FI19708P1-RELATED"/>
    <property type="match status" value="1"/>
</dbReference>